<dbReference type="InterPro" id="IPR050712">
    <property type="entry name" value="NAD(P)H-dep_reductase"/>
</dbReference>
<name>A0A5C5G856_9RHOB</name>
<dbReference type="PANTHER" id="PTHR30543">
    <property type="entry name" value="CHROMATE REDUCTASE"/>
    <property type="match status" value="1"/>
</dbReference>
<dbReference type="Proteomes" id="UP000314011">
    <property type="component" value="Unassembled WGS sequence"/>
</dbReference>
<feature type="domain" description="NADPH-dependent FMN reductase-like" evidence="1">
    <location>
        <begin position="5"/>
        <end position="148"/>
    </location>
</feature>
<evidence type="ECO:0000259" key="1">
    <source>
        <dbReference type="Pfam" id="PF03358"/>
    </source>
</evidence>
<reference evidence="2 3" key="1">
    <citation type="submission" date="2019-06" db="EMBL/GenBank/DDBJ databases">
        <title>Genome of new Rhodobacteraceae sp. SM1903.</title>
        <authorList>
            <person name="Ren X."/>
        </authorList>
    </citation>
    <scope>NUCLEOTIDE SEQUENCE [LARGE SCALE GENOMIC DNA]</scope>
    <source>
        <strain evidence="2 3">SM1903</strain>
    </source>
</reference>
<dbReference type="GO" id="GO:0005829">
    <property type="term" value="C:cytosol"/>
    <property type="evidence" value="ECO:0007669"/>
    <property type="project" value="TreeGrafter"/>
</dbReference>
<sequence length="201" mass="21916">MTSKPRIAIVIGSTRATRFADKPAAWLLEQAQARTDIEVELVDLRDFDLPLFDEPASDLWMPSESPEALKWQEKIATFDGFVFMVAEYNHSITGALKNALDQAYTQWVRKPFSAMGYGGVGAARAVEHLRGIGVELQMAPIRPAVHLGGGELMKVHPLGADGPMSDVHEVLAPSAAAMFDDLVWWANVLKEGRAESQSAAA</sequence>
<evidence type="ECO:0000313" key="2">
    <source>
        <dbReference type="EMBL" id="TNY30731.1"/>
    </source>
</evidence>
<dbReference type="GO" id="GO:0010181">
    <property type="term" value="F:FMN binding"/>
    <property type="evidence" value="ECO:0007669"/>
    <property type="project" value="TreeGrafter"/>
</dbReference>
<dbReference type="AlphaFoldDB" id="A0A5C5G856"/>
<protein>
    <submittedName>
        <fullName evidence="2">NAD(P)H-dependent oxidoreductase</fullName>
    </submittedName>
</protein>
<dbReference type="OrthoDB" id="9812295at2"/>
<organism evidence="2 3">
    <name type="scientific">Pelagovum pacificum</name>
    <dbReference type="NCBI Taxonomy" id="2588711"/>
    <lineage>
        <taxon>Bacteria</taxon>
        <taxon>Pseudomonadati</taxon>
        <taxon>Pseudomonadota</taxon>
        <taxon>Alphaproteobacteria</taxon>
        <taxon>Rhodobacterales</taxon>
        <taxon>Paracoccaceae</taxon>
        <taxon>Pelagovum</taxon>
    </lineage>
</organism>
<dbReference type="Gene3D" id="3.40.50.360">
    <property type="match status" value="1"/>
</dbReference>
<dbReference type="SUPFAM" id="SSF52218">
    <property type="entry name" value="Flavoproteins"/>
    <property type="match status" value="1"/>
</dbReference>
<dbReference type="Pfam" id="PF03358">
    <property type="entry name" value="FMN_red"/>
    <property type="match status" value="1"/>
</dbReference>
<dbReference type="PANTHER" id="PTHR30543:SF21">
    <property type="entry name" value="NAD(P)H-DEPENDENT FMN REDUCTASE LOT6"/>
    <property type="match status" value="1"/>
</dbReference>
<evidence type="ECO:0000313" key="3">
    <source>
        <dbReference type="Proteomes" id="UP000314011"/>
    </source>
</evidence>
<accession>A0A5C5G856</accession>
<dbReference type="EMBL" id="VFFF01000004">
    <property type="protein sequence ID" value="TNY30731.1"/>
    <property type="molecule type" value="Genomic_DNA"/>
</dbReference>
<dbReference type="RefSeq" id="WP_140197527.1">
    <property type="nucleotide sequence ID" value="NZ_CP065915.1"/>
</dbReference>
<dbReference type="GO" id="GO:0016491">
    <property type="term" value="F:oxidoreductase activity"/>
    <property type="evidence" value="ECO:0007669"/>
    <property type="project" value="InterPro"/>
</dbReference>
<comment type="caution">
    <text evidence="2">The sequence shown here is derived from an EMBL/GenBank/DDBJ whole genome shotgun (WGS) entry which is preliminary data.</text>
</comment>
<keyword evidence="3" id="KW-1185">Reference proteome</keyword>
<dbReference type="InterPro" id="IPR029039">
    <property type="entry name" value="Flavoprotein-like_sf"/>
</dbReference>
<gene>
    <name evidence="2" type="ORF">FHY64_19330</name>
</gene>
<proteinExistence type="predicted"/>
<dbReference type="InterPro" id="IPR005025">
    <property type="entry name" value="FMN_Rdtase-like_dom"/>
</dbReference>